<evidence type="ECO:0000256" key="4">
    <source>
        <dbReference type="ARBA" id="ARBA00022842"/>
    </source>
</evidence>
<dbReference type="GO" id="GO:0000287">
    <property type="term" value="F:magnesium ion binding"/>
    <property type="evidence" value="ECO:0007669"/>
    <property type="project" value="UniProtKB-UniRule"/>
</dbReference>
<comment type="catalytic activity">
    <reaction evidence="8">
        <text>6-carboxy-5,6,7,8-tetrahydropterin + H(+) = 7-carboxy-7-carbaguanine + NH4(+)</text>
        <dbReference type="Rhea" id="RHEA:27974"/>
        <dbReference type="ChEBI" id="CHEBI:15378"/>
        <dbReference type="ChEBI" id="CHEBI:28938"/>
        <dbReference type="ChEBI" id="CHEBI:61032"/>
        <dbReference type="ChEBI" id="CHEBI:61036"/>
        <dbReference type="EC" id="4.3.99.3"/>
    </reaction>
</comment>
<keyword evidence="2 8" id="KW-0949">S-adenosyl-L-methionine</keyword>
<evidence type="ECO:0000313" key="11">
    <source>
        <dbReference type="Proteomes" id="UP000253792"/>
    </source>
</evidence>
<keyword evidence="6 8" id="KW-0411">Iron-sulfur</keyword>
<dbReference type="GO" id="GO:1904047">
    <property type="term" value="F:S-adenosyl-L-methionine binding"/>
    <property type="evidence" value="ECO:0007669"/>
    <property type="project" value="UniProtKB-UniRule"/>
</dbReference>
<evidence type="ECO:0000256" key="1">
    <source>
        <dbReference type="ARBA" id="ARBA00022485"/>
    </source>
</evidence>
<evidence type="ECO:0000256" key="7">
    <source>
        <dbReference type="ARBA" id="ARBA00023239"/>
    </source>
</evidence>
<keyword evidence="4 8" id="KW-0460">Magnesium</keyword>
<evidence type="ECO:0000256" key="5">
    <source>
        <dbReference type="ARBA" id="ARBA00023004"/>
    </source>
</evidence>
<dbReference type="EC" id="4.3.99.3" evidence="8"/>
<feature type="binding site" evidence="8">
    <location>
        <position position="71"/>
    </location>
    <ligand>
        <name>substrate</name>
    </ligand>
</feature>
<evidence type="ECO:0000256" key="2">
    <source>
        <dbReference type="ARBA" id="ARBA00022691"/>
    </source>
</evidence>
<feature type="binding site" evidence="8">
    <location>
        <position position="73"/>
    </location>
    <ligand>
        <name>S-adenosyl-L-methionine</name>
        <dbReference type="ChEBI" id="CHEBI:59789"/>
    </ligand>
</feature>
<dbReference type="GO" id="GO:0051539">
    <property type="term" value="F:4 iron, 4 sulfur cluster binding"/>
    <property type="evidence" value="ECO:0007669"/>
    <property type="project" value="UniProtKB-UniRule"/>
</dbReference>
<comment type="cofactor">
    <cofactor evidence="8">
        <name>Mg(2+)</name>
        <dbReference type="ChEBI" id="CHEBI:18420"/>
    </cofactor>
</comment>
<comment type="function">
    <text evidence="8">Catalyzes the complex heterocyclic radical-mediated conversion of 6-carboxy-5,6,7,8-tetrahydropterin (CPH4) to 7-carboxy-7-deazaguanine (CDG), a step common to the biosynthetic pathways of all 7-deazapurine-containing compounds.</text>
</comment>
<feature type="domain" description="Radical SAM core" evidence="9">
    <location>
        <begin position="16"/>
        <end position="226"/>
    </location>
</feature>
<keyword evidence="1 8" id="KW-0004">4Fe-4S</keyword>
<dbReference type="PIRSF" id="PIRSF000370">
    <property type="entry name" value="QueE"/>
    <property type="match status" value="1"/>
</dbReference>
<feature type="binding site" evidence="8">
    <location>
        <position position="33"/>
    </location>
    <ligand>
        <name>[4Fe-4S] cluster</name>
        <dbReference type="ChEBI" id="CHEBI:49883"/>
        <note>4Fe-4S-S-AdoMet</note>
    </ligand>
</feature>
<comment type="caution">
    <text evidence="8">Lacks conserved residue(s) required for the propagation of feature annotation.</text>
</comment>
<feature type="binding site" evidence="8">
    <location>
        <position position="29"/>
    </location>
    <ligand>
        <name>[4Fe-4S] cluster</name>
        <dbReference type="ChEBI" id="CHEBI:49883"/>
        <note>4Fe-4S-S-AdoMet</note>
    </ligand>
</feature>
<dbReference type="OrthoDB" id="9782387at2"/>
<feature type="binding site" evidence="8">
    <location>
        <position position="25"/>
    </location>
    <ligand>
        <name>substrate</name>
    </ligand>
</feature>
<keyword evidence="11" id="KW-1185">Reference proteome</keyword>
<feature type="binding site" evidence="8">
    <location>
        <begin position="10"/>
        <end position="12"/>
    </location>
    <ligand>
        <name>substrate</name>
    </ligand>
</feature>
<comment type="cofactor">
    <cofactor evidence="8">
        <name>[4Fe-4S] cluster</name>
        <dbReference type="ChEBI" id="CHEBI:49883"/>
    </cofactor>
    <text evidence="8">Binds 1 [4Fe-4S] cluster. The cluster is coordinated with 3 cysteines and an exchangeable S-adenosyl-L-methionine.</text>
</comment>
<dbReference type="UniPathway" id="UPA00391"/>
<evidence type="ECO:0000313" key="10">
    <source>
        <dbReference type="EMBL" id="RDB56879.1"/>
    </source>
</evidence>
<proteinExistence type="inferred from homology"/>
<name>A0A369LDV8_9ACTN</name>
<accession>A0A369LDV8</accession>
<dbReference type="InterPro" id="IPR013785">
    <property type="entry name" value="Aldolase_TIM"/>
</dbReference>
<protein>
    <recommendedName>
        <fullName evidence="8">7-carboxy-7-deazaguanine synthase</fullName>
        <shortName evidence="8">CDG synthase</shortName>
        <ecNumber evidence="8">4.3.99.3</ecNumber>
    </recommendedName>
    <alternativeName>
        <fullName evidence="8">Queuosine biosynthesis protein QueE</fullName>
    </alternativeName>
</protein>
<evidence type="ECO:0000256" key="3">
    <source>
        <dbReference type="ARBA" id="ARBA00022723"/>
    </source>
</evidence>
<organism evidence="10 11">
    <name type="scientific">Senegalimassilia anaerobia</name>
    <dbReference type="NCBI Taxonomy" id="1473216"/>
    <lineage>
        <taxon>Bacteria</taxon>
        <taxon>Bacillati</taxon>
        <taxon>Actinomycetota</taxon>
        <taxon>Coriobacteriia</taxon>
        <taxon>Coriobacteriales</taxon>
        <taxon>Coriobacteriaceae</taxon>
        <taxon>Senegalimassilia</taxon>
    </lineage>
</organism>
<dbReference type="EMBL" id="PPTP01000002">
    <property type="protein sequence ID" value="RDB56879.1"/>
    <property type="molecule type" value="Genomic_DNA"/>
</dbReference>
<dbReference type="Gene3D" id="3.20.20.70">
    <property type="entry name" value="Aldolase class I"/>
    <property type="match status" value="1"/>
</dbReference>
<dbReference type="GO" id="GO:0016840">
    <property type="term" value="F:carbon-nitrogen lyase activity"/>
    <property type="evidence" value="ECO:0007669"/>
    <property type="project" value="UniProtKB-UniRule"/>
</dbReference>
<comment type="subunit">
    <text evidence="8">Homodimer.</text>
</comment>
<dbReference type="InterPro" id="IPR058240">
    <property type="entry name" value="rSAM_sf"/>
</dbReference>
<comment type="similarity">
    <text evidence="8">Belongs to the radical SAM superfamily. 7-carboxy-7-deazaguanine synthase family.</text>
</comment>
<dbReference type="SUPFAM" id="SSF102114">
    <property type="entry name" value="Radical SAM enzymes"/>
    <property type="match status" value="1"/>
</dbReference>
<dbReference type="STRING" id="1034345.GCA_000236865_00965"/>
<dbReference type="InterPro" id="IPR024924">
    <property type="entry name" value="7-CO-7-deazaguanine_synth-like"/>
</dbReference>
<dbReference type="AlphaFoldDB" id="A0A369LDV8"/>
<dbReference type="PROSITE" id="PS51918">
    <property type="entry name" value="RADICAL_SAM"/>
    <property type="match status" value="1"/>
</dbReference>
<dbReference type="InterPro" id="IPR007197">
    <property type="entry name" value="rSAM"/>
</dbReference>
<comment type="caution">
    <text evidence="10">The sequence shown here is derived from an EMBL/GenBank/DDBJ whole genome shotgun (WGS) entry which is preliminary data.</text>
</comment>
<dbReference type="Pfam" id="PF04055">
    <property type="entry name" value="Radical_SAM"/>
    <property type="match status" value="1"/>
</dbReference>
<dbReference type="CDD" id="cd01335">
    <property type="entry name" value="Radical_SAM"/>
    <property type="match status" value="1"/>
</dbReference>
<dbReference type="SFLD" id="SFLDS00029">
    <property type="entry name" value="Radical_SAM"/>
    <property type="match status" value="1"/>
</dbReference>
<dbReference type="HAMAP" id="MF_00917">
    <property type="entry name" value="QueE"/>
    <property type="match status" value="1"/>
</dbReference>
<reference evidence="10 11" key="1">
    <citation type="journal article" date="2018" name="Elife">
        <title>Discovery and characterization of a prevalent human gut bacterial enzyme sufficient for the inactivation of a family of plant toxins.</title>
        <authorList>
            <person name="Koppel N."/>
            <person name="Bisanz J.E."/>
            <person name="Pandelia M.E."/>
            <person name="Turnbaugh P.J."/>
            <person name="Balskus E.P."/>
        </authorList>
    </citation>
    <scope>NUCLEOTIDE SEQUENCE [LARGE SCALE GENOMIC DNA]</scope>
    <source>
        <strain evidence="11">anaerobia AP69FAA</strain>
    </source>
</reference>
<keyword evidence="5 8" id="KW-0408">Iron</keyword>
<gene>
    <name evidence="8" type="primary">queE</name>
    <name evidence="10" type="ORF">C1880_02600</name>
</gene>
<evidence type="ECO:0000256" key="6">
    <source>
        <dbReference type="ARBA" id="ARBA00023014"/>
    </source>
</evidence>
<keyword evidence="8" id="KW-0671">Queuosine biosynthesis</keyword>
<dbReference type="Proteomes" id="UP000253792">
    <property type="component" value="Unassembled WGS sequence"/>
</dbReference>
<dbReference type="GO" id="GO:0008616">
    <property type="term" value="P:tRNA queuosine(34) biosynthetic process"/>
    <property type="evidence" value="ECO:0007669"/>
    <property type="project" value="UniProtKB-UniRule"/>
</dbReference>
<evidence type="ECO:0000256" key="8">
    <source>
        <dbReference type="HAMAP-Rule" id="MF_00917"/>
    </source>
</evidence>
<comment type="cofactor">
    <cofactor evidence="8">
        <name>S-adenosyl-L-methionine</name>
        <dbReference type="ChEBI" id="CHEBI:59789"/>
    </cofactor>
    <text evidence="8">Binds 1 S-adenosyl-L-methionine per subunit.</text>
</comment>
<feature type="binding site" evidence="8">
    <location>
        <position position="38"/>
    </location>
    <ligand>
        <name>Mg(2+)</name>
        <dbReference type="ChEBI" id="CHEBI:18420"/>
    </ligand>
</feature>
<keyword evidence="3 8" id="KW-0479">Metal-binding</keyword>
<feature type="binding site" evidence="8">
    <location>
        <begin position="35"/>
        <end position="37"/>
    </location>
    <ligand>
        <name>S-adenosyl-L-methionine</name>
        <dbReference type="ChEBI" id="CHEBI:59789"/>
    </ligand>
</feature>
<sequence length="231" mass="25045">MPVAERFVSINGEGACAGKLAAFIRFAGCNLRCGYCDTMWANVPGAAAKGETPEQLAAWVRQTGVECVTLTGGEPVLQPLLPQLVELLLGEPGPCERGLRVEIETNGAADLGELAALRARIGDATPGVLSFTVDWKLPSSGMEQRMLPANFRLLDTRDTVKFVCGQGDLPRALEVARQLDLPGRVPVYLSPCFGDIEPARIVEFMQENQMTWATAQVQLHKVIWPDVERGV</sequence>
<evidence type="ECO:0000259" key="9">
    <source>
        <dbReference type="PROSITE" id="PS51918"/>
    </source>
</evidence>
<keyword evidence="7 8" id="KW-0456">Lyase</keyword>
<comment type="pathway">
    <text evidence="8">Purine metabolism; 7-cyano-7-deazaguanine biosynthesis.</text>
</comment>
<feature type="binding site" evidence="8">
    <location>
        <position position="36"/>
    </location>
    <ligand>
        <name>[4Fe-4S] cluster</name>
        <dbReference type="ChEBI" id="CHEBI:49883"/>
        <note>4Fe-4S-S-AdoMet</note>
    </ligand>
</feature>
<dbReference type="PANTHER" id="PTHR42836:SF1">
    <property type="entry name" value="7-CARBOXY-7-DEAZAGUANINE SYNTHASE"/>
    <property type="match status" value="1"/>
</dbReference>
<dbReference type="PANTHER" id="PTHR42836">
    <property type="entry name" value="7-CARBOXY-7-DEAZAGUANINE SYNTHASE"/>
    <property type="match status" value="1"/>
</dbReference>